<protein>
    <submittedName>
        <fullName evidence="3">PEP-CTERM sorting domain-containing protein</fullName>
    </submittedName>
</protein>
<feature type="domain" description="Ice-binding protein C-terminal" evidence="2">
    <location>
        <begin position="246"/>
        <end position="269"/>
    </location>
</feature>
<evidence type="ECO:0000313" key="3">
    <source>
        <dbReference type="EMBL" id="WAR46892.1"/>
    </source>
</evidence>
<sequence length="271" mass="28486">MSNVSRIHKLVALLAGTLLYTSASAMSFQTLLEEDFEDVSGITSNSSIRTVNNIVTNNPTQLSGSPSVSFTNAGNGDASVASFNVRNGGNAIDGSSASSSTTFDNFFGTSANQFLVIGDNSGDLTGSSNGGTNTGASSTLNIQFALASITIGNPQILDIQFDYVFDTNNTSNPDDFIAELILQDLSKVDLLSFTQPSSSTRGTFTTSLSYALLASAPTHLNFRLFEGRNNGSSAVGIDNIQVTITAVPEPEILTLLGGGLLCFRFFRRKSA</sequence>
<dbReference type="RefSeq" id="WP_255187805.1">
    <property type="nucleotide sequence ID" value="NZ_CP113517.1"/>
</dbReference>
<organism evidence="3 4">
    <name type="scientific">Methylomonas rapida</name>
    <dbReference type="NCBI Taxonomy" id="2963939"/>
    <lineage>
        <taxon>Bacteria</taxon>
        <taxon>Pseudomonadati</taxon>
        <taxon>Pseudomonadota</taxon>
        <taxon>Gammaproteobacteria</taxon>
        <taxon>Methylococcales</taxon>
        <taxon>Methylococcaceae</taxon>
        <taxon>Methylomonas</taxon>
    </lineage>
</organism>
<dbReference type="Pfam" id="PF07589">
    <property type="entry name" value="PEP-CTERM"/>
    <property type="match status" value="1"/>
</dbReference>
<feature type="signal peptide" evidence="1">
    <location>
        <begin position="1"/>
        <end position="25"/>
    </location>
</feature>
<dbReference type="EMBL" id="CP113517">
    <property type="protein sequence ID" value="WAR46892.1"/>
    <property type="molecule type" value="Genomic_DNA"/>
</dbReference>
<evidence type="ECO:0000313" key="4">
    <source>
        <dbReference type="Proteomes" id="UP001162780"/>
    </source>
</evidence>
<feature type="chain" id="PRO_5045504854" evidence="1">
    <location>
        <begin position="26"/>
        <end position="271"/>
    </location>
</feature>
<proteinExistence type="predicted"/>
<dbReference type="Proteomes" id="UP001162780">
    <property type="component" value="Chromosome"/>
</dbReference>
<reference evidence="3" key="1">
    <citation type="submission" date="2022-11" db="EMBL/GenBank/DDBJ databases">
        <title>Methylomonas rapida sp. nov., Carotenoid-Producing Obligate Methanotrophs with High Growth Characteristics and Biotechnological Potential.</title>
        <authorList>
            <person name="Tikhonova E.N."/>
            <person name="Suleimanov R.Z."/>
            <person name="Miroshnikov K."/>
            <person name="Oshkin I.Y."/>
            <person name="Belova S.E."/>
            <person name="Danilova O.V."/>
            <person name="Ashikhmin A."/>
            <person name="Konopkin A."/>
            <person name="But S.Y."/>
            <person name="Khmelenina V.N."/>
            <person name="Kuznetsov N."/>
            <person name="Pimenov N.V."/>
            <person name="Dedysh S.N."/>
        </authorList>
    </citation>
    <scope>NUCLEOTIDE SEQUENCE</scope>
    <source>
        <strain evidence="3">MP1</strain>
    </source>
</reference>
<keyword evidence="4" id="KW-1185">Reference proteome</keyword>
<evidence type="ECO:0000256" key="1">
    <source>
        <dbReference type="SAM" id="SignalP"/>
    </source>
</evidence>
<name>A0ABY7GQV3_9GAMM</name>
<dbReference type="InterPro" id="IPR013424">
    <property type="entry name" value="Ice-binding_C"/>
</dbReference>
<keyword evidence="1" id="KW-0732">Signal</keyword>
<evidence type="ECO:0000259" key="2">
    <source>
        <dbReference type="Pfam" id="PF07589"/>
    </source>
</evidence>
<accession>A0ABY7GQV3</accession>
<gene>
    <name evidence="3" type="ORF">NM686_010375</name>
</gene>